<organism evidence="1">
    <name type="scientific">Oryza brachyantha</name>
    <name type="common">malo sina</name>
    <dbReference type="NCBI Taxonomy" id="4533"/>
    <lineage>
        <taxon>Eukaryota</taxon>
        <taxon>Viridiplantae</taxon>
        <taxon>Streptophyta</taxon>
        <taxon>Embryophyta</taxon>
        <taxon>Tracheophyta</taxon>
        <taxon>Spermatophyta</taxon>
        <taxon>Magnoliopsida</taxon>
        <taxon>Liliopsida</taxon>
        <taxon>Poales</taxon>
        <taxon>Poaceae</taxon>
        <taxon>BOP clade</taxon>
        <taxon>Oryzoideae</taxon>
        <taxon>Oryzeae</taxon>
        <taxon>Oryzinae</taxon>
        <taxon>Oryza</taxon>
    </lineage>
</organism>
<dbReference type="Proteomes" id="UP000006038">
    <property type="component" value="Chromosome 11"/>
</dbReference>
<reference evidence="1" key="2">
    <citation type="submission" date="2013-04" db="UniProtKB">
        <authorList>
            <consortium name="EnsemblPlants"/>
        </authorList>
    </citation>
    <scope>IDENTIFICATION</scope>
</reference>
<evidence type="ECO:0000313" key="1">
    <source>
        <dbReference type="EnsemblPlants" id="OB11G19000.1"/>
    </source>
</evidence>
<dbReference type="EnsemblPlants" id="OB11G19000.1">
    <property type="protein sequence ID" value="OB11G19000.1"/>
    <property type="gene ID" value="OB11G19000"/>
</dbReference>
<keyword evidence="2" id="KW-1185">Reference proteome</keyword>
<dbReference type="HOGENOM" id="CLU_2945388_0_0_1"/>
<evidence type="ECO:0000313" key="2">
    <source>
        <dbReference type="Proteomes" id="UP000006038"/>
    </source>
</evidence>
<proteinExistence type="predicted"/>
<dbReference type="Gramene" id="OB11G19000.1">
    <property type="protein sequence ID" value="OB11G19000.1"/>
    <property type="gene ID" value="OB11G19000"/>
</dbReference>
<reference evidence="1" key="1">
    <citation type="journal article" date="2013" name="Nat. Commun.">
        <title>Whole-genome sequencing of Oryza brachyantha reveals mechanisms underlying Oryza genome evolution.</title>
        <authorList>
            <person name="Chen J."/>
            <person name="Huang Q."/>
            <person name="Gao D."/>
            <person name="Wang J."/>
            <person name="Lang Y."/>
            <person name="Liu T."/>
            <person name="Li B."/>
            <person name="Bai Z."/>
            <person name="Luis Goicoechea J."/>
            <person name="Liang C."/>
            <person name="Chen C."/>
            <person name="Zhang W."/>
            <person name="Sun S."/>
            <person name="Liao Y."/>
            <person name="Zhang X."/>
            <person name="Yang L."/>
            <person name="Song C."/>
            <person name="Wang M."/>
            <person name="Shi J."/>
            <person name="Liu G."/>
            <person name="Liu J."/>
            <person name="Zhou H."/>
            <person name="Zhou W."/>
            <person name="Yu Q."/>
            <person name="An N."/>
            <person name="Chen Y."/>
            <person name="Cai Q."/>
            <person name="Wang B."/>
            <person name="Liu B."/>
            <person name="Min J."/>
            <person name="Huang Y."/>
            <person name="Wu H."/>
            <person name="Li Z."/>
            <person name="Zhang Y."/>
            <person name="Yin Y."/>
            <person name="Song W."/>
            <person name="Jiang J."/>
            <person name="Jackson S.A."/>
            <person name="Wing R.A."/>
            <person name="Wang J."/>
            <person name="Chen M."/>
        </authorList>
    </citation>
    <scope>NUCLEOTIDE SEQUENCE [LARGE SCALE GENOMIC DNA]</scope>
    <source>
        <strain evidence="1">cv. IRGC 101232</strain>
    </source>
</reference>
<name>J3N7W4_ORYBR</name>
<protein>
    <submittedName>
        <fullName evidence="1">Uncharacterized protein</fullName>
    </submittedName>
</protein>
<accession>J3N7W4</accession>
<sequence length="60" mass="7384">MFFWAFCIWRGNYVQRRQSAYARVRTTLRMNDACPHRTIIKMTEATKLFSQQFHRQSHFL</sequence>
<dbReference type="AlphaFoldDB" id="J3N7W4"/>